<evidence type="ECO:0000313" key="7">
    <source>
        <dbReference type="EMBL" id="KGI82380.1"/>
    </source>
</evidence>
<evidence type="ECO:0000259" key="5">
    <source>
        <dbReference type="PROSITE" id="PS50931"/>
    </source>
</evidence>
<dbReference type="KEGG" id="aey:CDG81_18380"/>
<organism evidence="6 9">
    <name type="scientific">Actinopolyspora erythraea</name>
    <dbReference type="NCBI Taxonomy" id="414996"/>
    <lineage>
        <taxon>Bacteria</taxon>
        <taxon>Bacillati</taxon>
        <taxon>Actinomycetota</taxon>
        <taxon>Actinomycetes</taxon>
        <taxon>Actinopolysporales</taxon>
        <taxon>Actinopolysporaceae</taxon>
        <taxon>Actinopolyspora</taxon>
    </lineage>
</organism>
<dbReference type="EMBL" id="JPMV01000012">
    <property type="protein sequence ID" value="KGI82380.1"/>
    <property type="molecule type" value="Genomic_DNA"/>
</dbReference>
<dbReference type="Pfam" id="PF00126">
    <property type="entry name" value="HTH_1"/>
    <property type="match status" value="1"/>
</dbReference>
<dbReference type="Gene3D" id="3.40.190.10">
    <property type="entry name" value="Periplasmic binding protein-like II"/>
    <property type="match status" value="2"/>
</dbReference>
<dbReference type="InterPro" id="IPR036388">
    <property type="entry name" value="WH-like_DNA-bd_sf"/>
</dbReference>
<sequence>MFTLTQLSGFVAVAEEGHFGRAAQRLRMTQPPLSRQIQQLEKELQVRLFHRDSRTVWLTPAGRAFLPDARRLLYEADSAALSVRRVTAGQEGVVRVGFTATSAYGVLGGVIDTARQHLPHVELVLRELVTREQLERLSSGALDLGLVRPPGRQELRSRLLRREPLLAALPANHPLASGPGPLELSAFDGADVVTYAPSEARYFHELLVGVFRDAAVRPNYVQHVSQVHTLLALVEMGLGITLVPSIATRLRLDGVVFREVRLPEPEPVELHLAWRDGNDNPALHALLESL</sequence>
<dbReference type="Proteomes" id="UP000029737">
    <property type="component" value="Unassembled WGS sequence"/>
</dbReference>
<dbReference type="GO" id="GO:0003700">
    <property type="term" value="F:DNA-binding transcription factor activity"/>
    <property type="evidence" value="ECO:0007669"/>
    <property type="project" value="InterPro"/>
</dbReference>
<evidence type="ECO:0000256" key="3">
    <source>
        <dbReference type="ARBA" id="ARBA00023125"/>
    </source>
</evidence>
<dbReference type="eggNOG" id="COG0583">
    <property type="taxonomic scope" value="Bacteria"/>
</dbReference>
<dbReference type="FunFam" id="1.10.10.10:FF:000001">
    <property type="entry name" value="LysR family transcriptional regulator"/>
    <property type="match status" value="1"/>
</dbReference>
<dbReference type="PANTHER" id="PTHR30346:SF0">
    <property type="entry name" value="HCA OPERON TRANSCRIPTIONAL ACTIVATOR HCAR"/>
    <property type="match status" value="1"/>
</dbReference>
<keyword evidence="3" id="KW-0238">DNA-binding</keyword>
<dbReference type="AlphaFoldDB" id="A0A099DAI7"/>
<evidence type="ECO:0000313" key="8">
    <source>
        <dbReference type="Proteomes" id="UP000029737"/>
    </source>
</evidence>
<dbReference type="RefSeq" id="WP_043570881.1">
    <property type="nucleotide sequence ID" value="NZ_CP022752.1"/>
</dbReference>
<dbReference type="PANTHER" id="PTHR30346">
    <property type="entry name" value="TRANSCRIPTIONAL DUAL REGULATOR HCAR-RELATED"/>
    <property type="match status" value="1"/>
</dbReference>
<dbReference type="HOGENOM" id="CLU_039613_6_4_11"/>
<proteinExistence type="inferred from homology"/>
<dbReference type="OrthoDB" id="3176554at2"/>
<keyword evidence="8" id="KW-1185">Reference proteome</keyword>
<evidence type="ECO:0000256" key="4">
    <source>
        <dbReference type="ARBA" id="ARBA00023163"/>
    </source>
</evidence>
<dbReference type="EMBL" id="CP022752">
    <property type="protein sequence ID" value="ASU79904.1"/>
    <property type="molecule type" value="Genomic_DNA"/>
</dbReference>
<dbReference type="InterPro" id="IPR036390">
    <property type="entry name" value="WH_DNA-bd_sf"/>
</dbReference>
<evidence type="ECO:0000256" key="2">
    <source>
        <dbReference type="ARBA" id="ARBA00023015"/>
    </source>
</evidence>
<dbReference type="Proteomes" id="UP000215043">
    <property type="component" value="Chromosome"/>
</dbReference>
<dbReference type="PRINTS" id="PR00039">
    <property type="entry name" value="HTHLYSR"/>
</dbReference>
<keyword evidence="2" id="KW-0805">Transcription regulation</keyword>
<gene>
    <name evidence="6" type="ORF">CDG81_18380</name>
    <name evidence="7" type="ORF">IL38_06545</name>
</gene>
<protein>
    <submittedName>
        <fullName evidence="6">LysR family transcriptional regulator</fullName>
    </submittedName>
</protein>
<feature type="domain" description="HTH lysR-type" evidence="5">
    <location>
        <begin position="2"/>
        <end position="59"/>
    </location>
</feature>
<name>A0A099DAI7_9ACTN</name>
<evidence type="ECO:0000313" key="9">
    <source>
        <dbReference type="Proteomes" id="UP000215043"/>
    </source>
</evidence>
<comment type="similarity">
    <text evidence="1">Belongs to the LysR transcriptional regulatory family.</text>
</comment>
<dbReference type="Gene3D" id="1.10.10.10">
    <property type="entry name" value="Winged helix-like DNA-binding domain superfamily/Winged helix DNA-binding domain"/>
    <property type="match status" value="1"/>
</dbReference>
<dbReference type="InterPro" id="IPR005119">
    <property type="entry name" value="LysR_subst-bd"/>
</dbReference>
<reference evidence="6 9" key="2">
    <citation type="submission" date="2017-08" db="EMBL/GenBank/DDBJ databases">
        <title>The complete genome sequence of moderately halophilic actinomycete Actinopolyspora erythraea YIM 90600, the producer of novel erythromycin, novel actinopolysporins A-C and tubercidin.</title>
        <authorList>
            <person name="Yin M."/>
            <person name="Tang S."/>
        </authorList>
    </citation>
    <scope>NUCLEOTIDE SEQUENCE [LARGE SCALE GENOMIC DNA]</scope>
    <source>
        <strain evidence="6 9">YIM 90600</strain>
    </source>
</reference>
<dbReference type="Pfam" id="PF03466">
    <property type="entry name" value="LysR_substrate"/>
    <property type="match status" value="1"/>
</dbReference>
<dbReference type="PROSITE" id="PS50931">
    <property type="entry name" value="HTH_LYSR"/>
    <property type="match status" value="1"/>
</dbReference>
<reference evidence="7 8" key="1">
    <citation type="journal article" date="2014" name="PLoS ONE">
        <title>Identification and Characterization of a New Erythromycin Biosynthetic Gene Cluster in Actinopolyspora erythraea YIM90600, a Novel Erythronolide-Producing Halophilic Actinomycete Isolated from Salt Field.</title>
        <authorList>
            <person name="Chen D."/>
            <person name="Feng J."/>
            <person name="Huang L."/>
            <person name="Zhang Q."/>
            <person name="Wu J."/>
            <person name="Zhu X."/>
            <person name="Duan Y."/>
            <person name="Xu Z."/>
        </authorList>
    </citation>
    <scope>NUCLEOTIDE SEQUENCE [LARGE SCALE GENOMIC DNA]</scope>
    <source>
        <strain evidence="7 8">YIM90600</strain>
    </source>
</reference>
<dbReference type="SUPFAM" id="SSF46785">
    <property type="entry name" value="Winged helix' DNA-binding domain"/>
    <property type="match status" value="1"/>
</dbReference>
<evidence type="ECO:0000313" key="6">
    <source>
        <dbReference type="EMBL" id="ASU79904.1"/>
    </source>
</evidence>
<dbReference type="GO" id="GO:0032993">
    <property type="term" value="C:protein-DNA complex"/>
    <property type="evidence" value="ECO:0007669"/>
    <property type="project" value="TreeGrafter"/>
</dbReference>
<dbReference type="GO" id="GO:0003677">
    <property type="term" value="F:DNA binding"/>
    <property type="evidence" value="ECO:0007669"/>
    <property type="project" value="UniProtKB-KW"/>
</dbReference>
<accession>A0A099DAI7</accession>
<evidence type="ECO:0000256" key="1">
    <source>
        <dbReference type="ARBA" id="ARBA00009437"/>
    </source>
</evidence>
<keyword evidence="4" id="KW-0804">Transcription</keyword>
<dbReference type="InterPro" id="IPR000847">
    <property type="entry name" value="LysR_HTH_N"/>
</dbReference>
<dbReference type="SUPFAM" id="SSF53850">
    <property type="entry name" value="Periplasmic binding protein-like II"/>
    <property type="match status" value="1"/>
</dbReference>